<accession>A0A4Y2H657</accession>
<name>A0A4Y2H657_ARAVE</name>
<sequence>MELPRPCQLAYPGLLNASRCDSSSIEACVQVAITGHDPTPPEGGTYYHRREVTSPPPLLYPPGKRDPVYLSGGFSPLKDCSPSTTGTL</sequence>
<dbReference type="EMBL" id="BGPR01001700">
    <property type="protein sequence ID" value="GBM59814.1"/>
    <property type="molecule type" value="Genomic_DNA"/>
</dbReference>
<dbReference type="AlphaFoldDB" id="A0A4Y2H657"/>
<gene>
    <name evidence="2" type="ORF">AVEN_10021_1</name>
</gene>
<evidence type="ECO:0000313" key="3">
    <source>
        <dbReference type="Proteomes" id="UP000499080"/>
    </source>
</evidence>
<protein>
    <submittedName>
        <fullName evidence="2">Uncharacterized protein</fullName>
    </submittedName>
</protein>
<keyword evidence="3" id="KW-1185">Reference proteome</keyword>
<evidence type="ECO:0000313" key="2">
    <source>
        <dbReference type="EMBL" id="GBM59814.1"/>
    </source>
</evidence>
<dbReference type="Proteomes" id="UP000499080">
    <property type="component" value="Unassembled WGS sequence"/>
</dbReference>
<reference evidence="2 3" key="1">
    <citation type="journal article" date="2019" name="Sci. Rep.">
        <title>Orb-weaving spider Araneus ventricosus genome elucidates the spidroin gene catalogue.</title>
        <authorList>
            <person name="Kono N."/>
            <person name="Nakamura H."/>
            <person name="Ohtoshi R."/>
            <person name="Moran D.A.P."/>
            <person name="Shinohara A."/>
            <person name="Yoshida Y."/>
            <person name="Fujiwara M."/>
            <person name="Mori M."/>
            <person name="Tomita M."/>
            <person name="Arakawa K."/>
        </authorList>
    </citation>
    <scope>NUCLEOTIDE SEQUENCE [LARGE SCALE GENOMIC DNA]</scope>
</reference>
<proteinExistence type="predicted"/>
<organism evidence="2 3">
    <name type="scientific">Araneus ventricosus</name>
    <name type="common">Orbweaver spider</name>
    <name type="synonym">Epeira ventricosa</name>
    <dbReference type="NCBI Taxonomy" id="182803"/>
    <lineage>
        <taxon>Eukaryota</taxon>
        <taxon>Metazoa</taxon>
        <taxon>Ecdysozoa</taxon>
        <taxon>Arthropoda</taxon>
        <taxon>Chelicerata</taxon>
        <taxon>Arachnida</taxon>
        <taxon>Araneae</taxon>
        <taxon>Araneomorphae</taxon>
        <taxon>Entelegynae</taxon>
        <taxon>Araneoidea</taxon>
        <taxon>Araneidae</taxon>
        <taxon>Araneus</taxon>
    </lineage>
</organism>
<feature type="region of interest" description="Disordered" evidence="1">
    <location>
        <begin position="36"/>
        <end position="65"/>
    </location>
</feature>
<comment type="caution">
    <text evidence="2">The sequence shown here is derived from an EMBL/GenBank/DDBJ whole genome shotgun (WGS) entry which is preliminary data.</text>
</comment>
<evidence type="ECO:0000256" key="1">
    <source>
        <dbReference type="SAM" id="MobiDB-lite"/>
    </source>
</evidence>